<evidence type="ECO:0000256" key="10">
    <source>
        <dbReference type="SAM" id="MobiDB-lite"/>
    </source>
</evidence>
<name>A0A225DUA5_9BACT</name>
<dbReference type="NCBIfam" id="TIGR00975">
    <property type="entry name" value="3a0107s03"/>
    <property type="match status" value="1"/>
</dbReference>
<dbReference type="InterPro" id="IPR050962">
    <property type="entry name" value="Phosphate-bind_PstS"/>
</dbReference>
<feature type="compositionally biased region" description="Low complexity" evidence="10">
    <location>
        <begin position="413"/>
        <end position="425"/>
    </location>
</feature>
<evidence type="ECO:0000259" key="12">
    <source>
        <dbReference type="PROSITE" id="PS50011"/>
    </source>
</evidence>
<feature type="binding site" evidence="9">
    <location>
        <position position="96"/>
    </location>
    <ligand>
        <name>ATP</name>
        <dbReference type="ChEBI" id="CHEBI:30616"/>
    </ligand>
</feature>
<dbReference type="GO" id="GO:0004672">
    <property type="term" value="F:protein kinase activity"/>
    <property type="evidence" value="ECO:0007669"/>
    <property type="project" value="InterPro"/>
</dbReference>
<reference evidence="14" key="1">
    <citation type="submission" date="2017-06" db="EMBL/GenBank/DDBJ databases">
        <title>Genome analysis of Fimbriiglobus ruber SP5, the first member of the order Planctomycetales with confirmed chitinolytic capability.</title>
        <authorList>
            <person name="Ravin N.V."/>
            <person name="Rakitin A.L."/>
            <person name="Ivanova A.A."/>
            <person name="Beletsky A.V."/>
            <person name="Kulichevskaya I.S."/>
            <person name="Mardanov A.V."/>
            <person name="Dedysh S.N."/>
        </authorList>
    </citation>
    <scope>NUCLEOTIDE SEQUENCE [LARGE SCALE GENOMIC DNA]</scope>
    <source>
        <strain evidence="14">SP5</strain>
    </source>
</reference>
<keyword evidence="11" id="KW-0812">Transmembrane</keyword>
<dbReference type="Proteomes" id="UP000214646">
    <property type="component" value="Unassembled WGS sequence"/>
</dbReference>
<dbReference type="SUPFAM" id="SSF56112">
    <property type="entry name" value="Protein kinase-like (PK-like)"/>
    <property type="match status" value="1"/>
</dbReference>
<dbReference type="CDD" id="cd13565">
    <property type="entry name" value="PBP2_PstS"/>
    <property type="match status" value="1"/>
</dbReference>
<dbReference type="PANTHER" id="PTHR42996">
    <property type="entry name" value="PHOSPHATE-BINDING PROTEIN PSTS"/>
    <property type="match status" value="1"/>
</dbReference>
<dbReference type="InterPro" id="IPR011009">
    <property type="entry name" value="Kinase-like_dom_sf"/>
</dbReference>
<proteinExistence type="inferred from homology"/>
<dbReference type="SUPFAM" id="SSF53850">
    <property type="entry name" value="Periplasmic binding protein-like II"/>
    <property type="match status" value="1"/>
</dbReference>
<feature type="compositionally biased region" description="Polar residues" evidence="10">
    <location>
        <begin position="368"/>
        <end position="383"/>
    </location>
</feature>
<evidence type="ECO:0000256" key="1">
    <source>
        <dbReference type="ARBA" id="ARBA00002841"/>
    </source>
</evidence>
<keyword evidence="11" id="KW-0472">Membrane</keyword>
<dbReference type="PROSITE" id="PS00108">
    <property type="entry name" value="PROTEIN_KINASE_ST"/>
    <property type="match status" value="1"/>
</dbReference>
<comment type="caution">
    <text evidence="13">The sequence shown here is derived from an EMBL/GenBank/DDBJ whole genome shotgun (WGS) entry which is preliminary data.</text>
</comment>
<dbReference type="Gene3D" id="3.40.190.10">
    <property type="entry name" value="Periplasmic binding protein-like II"/>
    <property type="match status" value="2"/>
</dbReference>
<evidence type="ECO:0000313" key="13">
    <source>
        <dbReference type="EMBL" id="OWK43214.1"/>
    </source>
</evidence>
<evidence type="ECO:0000256" key="3">
    <source>
        <dbReference type="ARBA" id="ARBA00011529"/>
    </source>
</evidence>
<evidence type="ECO:0000256" key="6">
    <source>
        <dbReference type="ARBA" id="ARBA00022592"/>
    </source>
</evidence>
<keyword evidence="14" id="KW-1185">Reference proteome</keyword>
<evidence type="ECO:0000256" key="2">
    <source>
        <dbReference type="ARBA" id="ARBA00008725"/>
    </source>
</evidence>
<sequence length="867" mass="92528">MALVERSGLLPVEVVAEYADRAQAGDPDLETTAGLAKRLVRERLLTPFQARQFLHGRYRGFFLSDKYKILELLGAGGMGRVLLCEHLVLQRLVAVKVLHLGNEPAPGVVERFLREARVAASLDHPNIVRTFDADRGPVGPFMVMEYVDGTNLHQIASQHGPLSVERAGNFVWQAACGLQHAHAAGLIHRDIKPGNFLLDRTGTVKVLDLGLARFFDDGKNDNLTAKFDDSSIIGTVDYIAPEQAIDSSAVDIRADIYGLGCTFYYLLTGRSPFEEKTAAQKLLAHQTQEPPSILGCRPDVPHEVVEVIARMMKKKPADRFQTPAEVLSTLSQWAGRAPAPPPEEMPRILPSAYRLGLCPPPSEAGTASGITPSLGSSGASTMGPSMRIGPVTGRLPKTRVSQVQQPASDRFRGPPSRRMSPPSGGVRAKSGGTDAYRPAPAPPPEEVHEEPADDVDAPARPSLAQNKLFIPILAAAVAVVVVAAGLAVLAAYIPAINPFQPSTVTRPTGPGPGINHTVPSGRTEGPPPPVAQTGPALPAGGSSFIKPLMNEWAKSYEKQYGTKISYEGTGSGAGVQKMIYGNYLFGCTDAPMDNAQTRQADSQGGHVVHIPLVMGAVAPTYNLPDIKVPLKFTGPVLAKIYLGTIRKWNDKAIEACNAGIALPDQEIVVVRRVGESGTTFIWTEYLSKVSAEWKTKVGAKTNPDWPALPDGKPLGPDAKNSDGVAREVNKTTGAIGYVEMTFALSNGLPVGLVKNAEGEYMAPTPASVTAAAAASLGTIPSDLKFSLTDAPGKDSYPIAGTTWAVLYLKQPEPHPGEPGGKMAEMIKFLRWATTEGQKDAAKLHYAPLPAELKPMIDESLKKVTQGK</sequence>
<dbReference type="InterPro" id="IPR000719">
    <property type="entry name" value="Prot_kinase_dom"/>
</dbReference>
<comment type="similarity">
    <text evidence="2">Belongs to the PstS family.</text>
</comment>
<dbReference type="Pfam" id="PF00069">
    <property type="entry name" value="Pkinase"/>
    <property type="match status" value="1"/>
</dbReference>
<dbReference type="GO" id="GO:0043190">
    <property type="term" value="C:ATP-binding cassette (ABC) transporter complex"/>
    <property type="evidence" value="ECO:0007669"/>
    <property type="project" value="InterPro"/>
</dbReference>
<accession>A0A225DUA5</accession>
<keyword evidence="11" id="KW-1133">Transmembrane helix</keyword>
<dbReference type="EMBL" id="NIDE01000004">
    <property type="protein sequence ID" value="OWK43214.1"/>
    <property type="molecule type" value="Genomic_DNA"/>
</dbReference>
<dbReference type="CDD" id="cd14014">
    <property type="entry name" value="STKc_PknB_like"/>
    <property type="match status" value="1"/>
</dbReference>
<dbReference type="GO" id="GO:0005524">
    <property type="term" value="F:ATP binding"/>
    <property type="evidence" value="ECO:0007669"/>
    <property type="project" value="UniProtKB-UniRule"/>
</dbReference>
<dbReference type="AlphaFoldDB" id="A0A225DUA5"/>
<feature type="region of interest" description="Disordered" evidence="10">
    <location>
        <begin position="702"/>
        <end position="722"/>
    </location>
</feature>
<dbReference type="InterPro" id="IPR005673">
    <property type="entry name" value="ABC_phos-bd_PstS"/>
</dbReference>
<dbReference type="GO" id="GO:0042301">
    <property type="term" value="F:phosphate ion binding"/>
    <property type="evidence" value="ECO:0007669"/>
    <property type="project" value="InterPro"/>
</dbReference>
<comment type="subunit">
    <text evidence="3">The complex is composed of two ATP-binding proteins (PstB), two transmembrane proteins (PstC and PstA) and a solute-binding protein (PstS).</text>
</comment>
<evidence type="ECO:0000313" key="14">
    <source>
        <dbReference type="Proteomes" id="UP000214646"/>
    </source>
</evidence>
<keyword evidence="5" id="KW-0813">Transport</keyword>
<dbReference type="PROSITE" id="PS00107">
    <property type="entry name" value="PROTEIN_KINASE_ATP"/>
    <property type="match status" value="1"/>
</dbReference>
<gene>
    <name evidence="13" type="ORF">FRUB_02813</name>
</gene>
<evidence type="ECO:0000256" key="7">
    <source>
        <dbReference type="ARBA" id="ARBA00022741"/>
    </source>
</evidence>
<feature type="region of interest" description="Disordered" evidence="10">
    <location>
        <begin position="504"/>
        <end position="537"/>
    </location>
</feature>
<dbReference type="InterPro" id="IPR017441">
    <property type="entry name" value="Protein_kinase_ATP_BS"/>
</dbReference>
<feature type="transmembrane region" description="Helical" evidence="11">
    <location>
        <begin position="468"/>
        <end position="493"/>
    </location>
</feature>
<dbReference type="PANTHER" id="PTHR42996:SF1">
    <property type="entry name" value="PHOSPHATE-BINDING PROTEIN PSTS"/>
    <property type="match status" value="1"/>
</dbReference>
<evidence type="ECO:0000256" key="11">
    <source>
        <dbReference type="SAM" id="Phobius"/>
    </source>
</evidence>
<dbReference type="GO" id="GO:0035435">
    <property type="term" value="P:phosphate ion transmembrane transport"/>
    <property type="evidence" value="ECO:0007669"/>
    <property type="project" value="InterPro"/>
</dbReference>
<feature type="region of interest" description="Disordered" evidence="10">
    <location>
        <begin position="360"/>
        <end position="459"/>
    </location>
</feature>
<dbReference type="SMART" id="SM00220">
    <property type="entry name" value="S_TKc"/>
    <property type="match status" value="1"/>
</dbReference>
<protein>
    <recommendedName>
        <fullName evidence="4">Phosphate-binding protein PstS</fullName>
    </recommendedName>
</protein>
<keyword evidence="6" id="KW-0592">Phosphate transport</keyword>
<keyword evidence="8 9" id="KW-0067">ATP-binding</keyword>
<dbReference type="InterPro" id="IPR008271">
    <property type="entry name" value="Ser/Thr_kinase_AS"/>
</dbReference>
<dbReference type="Pfam" id="PF12849">
    <property type="entry name" value="PBP_like_2"/>
    <property type="match status" value="1"/>
</dbReference>
<evidence type="ECO:0000256" key="8">
    <source>
        <dbReference type="ARBA" id="ARBA00022840"/>
    </source>
</evidence>
<evidence type="ECO:0000256" key="9">
    <source>
        <dbReference type="PROSITE-ProRule" id="PRU10141"/>
    </source>
</evidence>
<dbReference type="Gene3D" id="3.30.200.20">
    <property type="entry name" value="Phosphorylase Kinase, domain 1"/>
    <property type="match status" value="1"/>
</dbReference>
<dbReference type="Gene3D" id="1.10.510.10">
    <property type="entry name" value="Transferase(Phosphotransferase) domain 1"/>
    <property type="match status" value="1"/>
</dbReference>
<comment type="function">
    <text evidence="1">Part of the ABC transporter complex PstSACB involved in phosphate import.</text>
</comment>
<evidence type="ECO:0000256" key="4">
    <source>
        <dbReference type="ARBA" id="ARBA00021889"/>
    </source>
</evidence>
<organism evidence="13 14">
    <name type="scientific">Fimbriiglobus ruber</name>
    <dbReference type="NCBI Taxonomy" id="1908690"/>
    <lineage>
        <taxon>Bacteria</taxon>
        <taxon>Pseudomonadati</taxon>
        <taxon>Planctomycetota</taxon>
        <taxon>Planctomycetia</taxon>
        <taxon>Gemmatales</taxon>
        <taxon>Gemmataceae</taxon>
        <taxon>Fimbriiglobus</taxon>
    </lineage>
</organism>
<feature type="domain" description="Protein kinase" evidence="12">
    <location>
        <begin position="67"/>
        <end position="334"/>
    </location>
</feature>
<keyword evidence="7 9" id="KW-0547">Nucleotide-binding</keyword>
<evidence type="ECO:0000256" key="5">
    <source>
        <dbReference type="ARBA" id="ARBA00022448"/>
    </source>
</evidence>
<dbReference type="InterPro" id="IPR024370">
    <property type="entry name" value="PBP_domain"/>
</dbReference>
<dbReference type="PROSITE" id="PS50011">
    <property type="entry name" value="PROTEIN_KINASE_DOM"/>
    <property type="match status" value="1"/>
</dbReference>